<dbReference type="Proteomes" id="UP000183557">
    <property type="component" value="Unassembled WGS sequence"/>
</dbReference>
<organism evidence="3 4">
    <name type="scientific">Halobacillus dabanensis</name>
    <dbReference type="NCBI Taxonomy" id="240302"/>
    <lineage>
        <taxon>Bacteria</taxon>
        <taxon>Bacillati</taxon>
        <taxon>Bacillota</taxon>
        <taxon>Bacilli</taxon>
        <taxon>Bacillales</taxon>
        <taxon>Bacillaceae</taxon>
        <taxon>Halobacillus</taxon>
    </lineage>
</organism>
<keyword evidence="2" id="KW-0472">Membrane</keyword>
<feature type="transmembrane region" description="Helical" evidence="2">
    <location>
        <begin position="938"/>
        <end position="955"/>
    </location>
</feature>
<feature type="transmembrane region" description="Helical" evidence="2">
    <location>
        <begin position="648"/>
        <end position="664"/>
    </location>
</feature>
<evidence type="ECO:0000313" key="4">
    <source>
        <dbReference type="Proteomes" id="UP000183557"/>
    </source>
</evidence>
<feature type="transmembrane region" description="Helical" evidence="2">
    <location>
        <begin position="244"/>
        <end position="263"/>
    </location>
</feature>
<feature type="transmembrane region" description="Helical" evidence="2">
    <location>
        <begin position="757"/>
        <end position="775"/>
    </location>
</feature>
<feature type="transmembrane region" description="Helical" evidence="2">
    <location>
        <begin position="350"/>
        <end position="367"/>
    </location>
</feature>
<feature type="transmembrane region" description="Helical" evidence="2">
    <location>
        <begin position="599"/>
        <end position="618"/>
    </location>
</feature>
<feature type="transmembrane region" description="Helical" evidence="2">
    <location>
        <begin position="566"/>
        <end position="587"/>
    </location>
</feature>
<protein>
    <recommendedName>
        <fullName evidence="5">DUF2157 domain-containing protein</fullName>
    </recommendedName>
</protein>
<feature type="transmembrane region" description="Helical" evidence="2">
    <location>
        <begin position="624"/>
        <end position="641"/>
    </location>
</feature>
<feature type="transmembrane region" description="Helical" evidence="2">
    <location>
        <begin position="218"/>
        <end position="238"/>
    </location>
</feature>
<name>A0A1I3TCY1_HALDA</name>
<feature type="transmembrane region" description="Helical" evidence="2">
    <location>
        <begin position="1072"/>
        <end position="1089"/>
    </location>
</feature>
<gene>
    <name evidence="3" type="ORF">SAMN04487936_103321</name>
</gene>
<evidence type="ECO:0008006" key="5">
    <source>
        <dbReference type="Google" id="ProtNLM"/>
    </source>
</evidence>
<sequence length="1143" mass="131101">MAFLSKEEKQKVFKEELEHLRNNGYITFDEYTRLLNARREYMEDFESEKRAAKTMAAHTQDLREDLSAVPQPVGKSEATKPVKKKKQKTPEQIRERNITWTLILGVSILLITGLIVATSQWEQMGAATKVISISCVSLFFFALSYGTGRFLKIRQTAFAFLTLGSLLIPIVIVAIGYFELFGSYLSLFGEGRYVLGLIGASLPLPLYVRHAFVHQSRLYVWISLLFLTLTAGFAIGALPVTVDAFYFGLMLYNACLLISYIRLRKNDHLHLFIRELPLFAQLNLVVSTLLMLFFFQSEVFYSFNLLLTASIYMAMVFVYKTKEYQFVFSVMIVYAVYQLVEHTPMQSLDSLVYALVGLLYIGLAYAFRNHSFIERMFRYTSGIVSFLAFLYISYEGILIQNEASSWLLLSAYGLITINYLVLSHLTSYNVFAYLTPFFFFVTVAQLWDLWRLGPWFFFLFITASIILLYVGLWTKVLWLQAVKESSFYVSLLVLTGSLYYGLADLQYGYGALMLVLLGIAAYFVPANTRESVINNTAIWVQPLAWLLASAVFYQKLIDWAPGYEDGYAMPFHLALTAIILLGIHYGWKKFGQKDIADSSFYVAQGSYVLAMFLLMANVSVDPVVVRPLMLLAGIGMMFLLVRYVGHSYLWGFVSVVVLAFYLSLLEPLPIESFQGTLTYVIFAPILLVVLAEVGEKKWSGLRPYFYWLAHLVQPLIIGLVMLNQIGEGNIHPLILILPLGVYIYSSLVAKKEWEIKAMLYAALSTGFLLTYAVPGEHGLWDIVQAEYAFLLASVLIAVLWILVSEKWRHRIEWYWIPFSIFGLFTITVEARMTGDFEWGWNLGYVALILFFLHRRNWSIVRFAPLLSTIHLWEQMSIVWSRPQMIIALIICTVVLLTAGRYFHSRLIGPDIMVDAYSWTALVYIAYLSLYTIGDESVWVRIIPVLFVGLWLFMGAERWKENIITKSFYTVAVASIYGAYLMVLKEYAEVIPDLIFAELQVLPLLGVLVALKRKTWWDYRSVLNHVQFALLLFIAGYLVVDAIQSHTIWDAWVIGGLSLISMVIGMQLRIKSYFLVGMGVLIFNVIYQTRPYWGQMPWWVYLLIAGLVLIGIASYNEWKKQRSDSEQPVEQKWKKVWAAFKKWN</sequence>
<feature type="transmembrane region" description="Helical" evidence="2">
    <location>
        <begin position="275"/>
        <end position="295"/>
    </location>
</feature>
<feature type="transmembrane region" description="Helical" evidence="2">
    <location>
        <begin position="728"/>
        <end position="745"/>
    </location>
</feature>
<feature type="transmembrane region" description="Helical" evidence="2">
    <location>
        <begin position="379"/>
        <end position="397"/>
    </location>
</feature>
<dbReference type="AlphaFoldDB" id="A0A1I3TCY1"/>
<feature type="transmembrane region" description="Helical" evidence="2">
    <location>
        <begin position="676"/>
        <end position="693"/>
    </location>
</feature>
<accession>A0A1I3TCY1</accession>
<feature type="transmembrane region" description="Helical" evidence="2">
    <location>
        <begin position="705"/>
        <end position="722"/>
    </location>
</feature>
<keyword evidence="2" id="KW-0812">Transmembrane</keyword>
<feature type="transmembrane region" description="Helical" evidence="2">
    <location>
        <begin position="326"/>
        <end position="344"/>
    </location>
</feature>
<feature type="transmembrane region" description="Helical" evidence="2">
    <location>
        <begin position="453"/>
        <end position="473"/>
    </location>
</feature>
<feature type="transmembrane region" description="Helical" evidence="2">
    <location>
        <begin position="507"/>
        <end position="524"/>
    </location>
</feature>
<proteinExistence type="predicted"/>
<evidence type="ECO:0000256" key="2">
    <source>
        <dbReference type="SAM" id="Phobius"/>
    </source>
</evidence>
<feature type="transmembrane region" description="Helical" evidence="2">
    <location>
        <begin position="485"/>
        <end position="501"/>
    </location>
</feature>
<feature type="transmembrane region" description="Helical" evidence="2">
    <location>
        <begin position="915"/>
        <end position="932"/>
    </location>
</feature>
<feature type="transmembrane region" description="Helical" evidence="2">
    <location>
        <begin position="811"/>
        <end position="830"/>
    </location>
</feature>
<keyword evidence="2" id="KW-1133">Transmembrane helix</keyword>
<feature type="transmembrane region" description="Helical" evidence="2">
    <location>
        <begin position="124"/>
        <end position="145"/>
    </location>
</feature>
<feature type="transmembrane region" description="Helical" evidence="2">
    <location>
        <begin position="98"/>
        <end position="118"/>
    </location>
</feature>
<feature type="transmembrane region" description="Helical" evidence="2">
    <location>
        <begin position="1095"/>
        <end position="1114"/>
    </location>
</feature>
<keyword evidence="4" id="KW-1185">Reference proteome</keyword>
<feature type="region of interest" description="Disordered" evidence="1">
    <location>
        <begin position="64"/>
        <end position="90"/>
    </location>
</feature>
<feature type="transmembrane region" description="Helical" evidence="2">
    <location>
        <begin position="403"/>
        <end position="421"/>
    </location>
</feature>
<feature type="transmembrane region" description="Helical" evidence="2">
    <location>
        <begin position="967"/>
        <end position="983"/>
    </location>
</feature>
<evidence type="ECO:0000313" key="3">
    <source>
        <dbReference type="EMBL" id="SFJ68460.1"/>
    </source>
</evidence>
<feature type="transmembrane region" description="Helical" evidence="2">
    <location>
        <begin position="301"/>
        <end position="319"/>
    </location>
</feature>
<dbReference type="RefSeq" id="WP_075035909.1">
    <property type="nucleotide sequence ID" value="NZ_FOSB01000003.1"/>
</dbReference>
<feature type="transmembrane region" description="Helical" evidence="2">
    <location>
        <begin position="885"/>
        <end position="903"/>
    </location>
</feature>
<feature type="transmembrane region" description="Helical" evidence="2">
    <location>
        <begin position="536"/>
        <end position="554"/>
    </location>
</feature>
<dbReference type="OrthoDB" id="1815069at2"/>
<feature type="transmembrane region" description="Helical" evidence="2">
    <location>
        <begin position="157"/>
        <end position="178"/>
    </location>
</feature>
<dbReference type="EMBL" id="FOSB01000003">
    <property type="protein sequence ID" value="SFJ68460.1"/>
    <property type="molecule type" value="Genomic_DNA"/>
</dbReference>
<reference evidence="4" key="1">
    <citation type="submission" date="2016-10" db="EMBL/GenBank/DDBJ databases">
        <authorList>
            <person name="Varghese N."/>
            <person name="Submissions S."/>
        </authorList>
    </citation>
    <scope>NUCLEOTIDE SEQUENCE [LARGE SCALE GENOMIC DNA]</scope>
    <source>
        <strain evidence="4">CGMCC 1.3704</strain>
    </source>
</reference>
<feature type="transmembrane region" description="Helical" evidence="2">
    <location>
        <begin position="1045"/>
        <end position="1065"/>
    </location>
</feature>
<feature type="transmembrane region" description="Helical" evidence="2">
    <location>
        <begin position="1021"/>
        <end position="1039"/>
    </location>
</feature>
<feature type="transmembrane region" description="Helical" evidence="2">
    <location>
        <begin position="428"/>
        <end position="447"/>
    </location>
</feature>
<feature type="transmembrane region" description="Helical" evidence="2">
    <location>
        <begin position="787"/>
        <end position="804"/>
    </location>
</feature>
<feature type="transmembrane region" description="Helical" evidence="2">
    <location>
        <begin position="989"/>
        <end position="1009"/>
    </location>
</feature>
<evidence type="ECO:0000256" key="1">
    <source>
        <dbReference type="SAM" id="MobiDB-lite"/>
    </source>
</evidence>
<feature type="transmembrane region" description="Helical" evidence="2">
    <location>
        <begin position="184"/>
        <end position="206"/>
    </location>
</feature>